<accession>A0A1G8VCZ7</accession>
<dbReference type="SUPFAM" id="SSF158682">
    <property type="entry name" value="TerB-like"/>
    <property type="match status" value="1"/>
</dbReference>
<dbReference type="Proteomes" id="UP000199580">
    <property type="component" value="Unassembled WGS sequence"/>
</dbReference>
<dbReference type="AlphaFoldDB" id="A0A1G8VCZ7"/>
<reference evidence="1 2" key="1">
    <citation type="submission" date="2016-10" db="EMBL/GenBank/DDBJ databases">
        <authorList>
            <person name="de Groot N.N."/>
        </authorList>
    </citation>
    <scope>NUCLEOTIDE SEQUENCE [LARGE SCALE GENOMIC DNA]</scope>
    <source>
        <strain evidence="1 2">CGMCC 1.10076</strain>
    </source>
</reference>
<dbReference type="RefSeq" id="WP_139171701.1">
    <property type="nucleotide sequence ID" value="NZ_BKAI01000003.1"/>
</dbReference>
<dbReference type="InterPro" id="IPR029024">
    <property type="entry name" value="TerB-like"/>
</dbReference>
<sequence length="144" mass="16570">MELFNNLSLEEQQTLLKFPAYITILASNADGKVDDAEKEAAIDLTHIRSYKSDEKLSTFYKEAEKVFEKNMEELISQLPENKEEKEAAIVNELKKLEDILLKLGYSYTKSMHESMRTFKEHVSNAHNNVLQGFIFPIPIKGITE</sequence>
<keyword evidence="2" id="KW-1185">Reference proteome</keyword>
<evidence type="ECO:0000313" key="1">
    <source>
        <dbReference type="EMBL" id="SDJ63819.1"/>
    </source>
</evidence>
<dbReference type="OrthoDB" id="1429999at2"/>
<protein>
    <recommendedName>
        <fullName evidence="3">Co-chaperone DjlA N-terminal domain-containing protein</fullName>
    </recommendedName>
</protein>
<name>A0A1G8VCZ7_9FLAO</name>
<gene>
    <name evidence="1" type="ORF">SAMN04487935_1291</name>
</gene>
<evidence type="ECO:0000313" key="2">
    <source>
        <dbReference type="Proteomes" id="UP000199580"/>
    </source>
</evidence>
<dbReference type="EMBL" id="FNEZ01000002">
    <property type="protein sequence ID" value="SDJ63819.1"/>
    <property type="molecule type" value="Genomic_DNA"/>
</dbReference>
<evidence type="ECO:0008006" key="3">
    <source>
        <dbReference type="Google" id="ProtNLM"/>
    </source>
</evidence>
<dbReference type="Gene3D" id="1.10.3680.10">
    <property type="entry name" value="TerB-like"/>
    <property type="match status" value="1"/>
</dbReference>
<proteinExistence type="predicted"/>
<organism evidence="1 2">
    <name type="scientific">Flavobacterium noncentrifugens</name>
    <dbReference type="NCBI Taxonomy" id="1128970"/>
    <lineage>
        <taxon>Bacteria</taxon>
        <taxon>Pseudomonadati</taxon>
        <taxon>Bacteroidota</taxon>
        <taxon>Flavobacteriia</taxon>
        <taxon>Flavobacteriales</taxon>
        <taxon>Flavobacteriaceae</taxon>
        <taxon>Flavobacterium</taxon>
    </lineage>
</organism>